<keyword evidence="3" id="KW-1185">Reference proteome</keyword>
<feature type="transmembrane region" description="Helical" evidence="1">
    <location>
        <begin position="151"/>
        <end position="175"/>
    </location>
</feature>
<sequence>MSIRKIFIFLGIVLGDALLLTLSIRYPKYFFLLSTAMILLTMYPIFHSFEKRSLQAEEVILIAVLSALGAVARIPFSALPSIQPTSFIIILTGVIFGGETGFLVGALSALASNLVLGQGPWTLWQMFAWSMMGLSSGLFHTRHYTKASVNLYIFGFIWGFLFGWIMNIWSVVSFFDRLTLPLLLTSMATSLYFDFAHALSNVIFLLLFSKSWFQILGRVQVKYGLLKL</sequence>
<feature type="transmembrane region" description="Helical" evidence="1">
    <location>
        <begin position="29"/>
        <end position="47"/>
    </location>
</feature>
<keyword evidence="1" id="KW-0472">Membrane</keyword>
<dbReference type="Gene3D" id="1.10.1760.20">
    <property type="match status" value="1"/>
</dbReference>
<dbReference type="AlphaFoldDB" id="A0AA42J2Y7"/>
<keyword evidence="1" id="KW-0812">Transmembrane</keyword>
<dbReference type="Pfam" id="PF07155">
    <property type="entry name" value="ECF-ribofla_trS"/>
    <property type="match status" value="1"/>
</dbReference>
<evidence type="ECO:0000256" key="1">
    <source>
        <dbReference type="SAM" id="Phobius"/>
    </source>
</evidence>
<dbReference type="InterPro" id="IPR017196">
    <property type="entry name" value="ECF_substrate-spec_UCP037395"/>
</dbReference>
<dbReference type="GO" id="GO:0016020">
    <property type="term" value="C:membrane"/>
    <property type="evidence" value="ECO:0007669"/>
    <property type="project" value="InterPro"/>
</dbReference>
<feature type="transmembrane region" description="Helical" evidence="1">
    <location>
        <begin position="59"/>
        <end position="76"/>
    </location>
</feature>
<evidence type="ECO:0000313" key="3">
    <source>
        <dbReference type="Proteomes" id="UP001169242"/>
    </source>
</evidence>
<keyword evidence="1" id="KW-1133">Transmembrane helix</keyword>
<accession>A0AA42J2Y7</accession>
<dbReference type="RefSeq" id="WP_271013740.1">
    <property type="nucleotide sequence ID" value="NZ_JAQIFT010000069.1"/>
</dbReference>
<name>A0AA42J2Y7_9FIRM</name>
<comment type="caution">
    <text evidence="2">The sequence shown here is derived from an EMBL/GenBank/DDBJ whole genome shotgun (WGS) entry which is preliminary data.</text>
</comment>
<organism evidence="2 3">
    <name type="scientific">Holtiella tumoricola</name>
    <dbReference type="NCBI Taxonomy" id="3018743"/>
    <lineage>
        <taxon>Bacteria</taxon>
        <taxon>Bacillati</taxon>
        <taxon>Bacillota</taxon>
        <taxon>Clostridia</taxon>
        <taxon>Lachnospirales</taxon>
        <taxon>Cellulosilyticaceae</taxon>
        <taxon>Holtiella</taxon>
    </lineage>
</organism>
<feature type="transmembrane region" description="Helical" evidence="1">
    <location>
        <begin position="6"/>
        <end position="22"/>
    </location>
</feature>
<proteinExistence type="predicted"/>
<dbReference type="InterPro" id="IPR009825">
    <property type="entry name" value="ECF_substrate-spec-like"/>
</dbReference>
<protein>
    <submittedName>
        <fullName evidence="2">ECF transporter S component</fullName>
    </submittedName>
</protein>
<reference evidence="2" key="1">
    <citation type="journal article" date="2023" name="Int. J. Syst. Evol. Microbiol.">
        <title>&lt;i&gt;Holtiella tumoricola&lt;/i&gt; gen. nov. sp. nov., isolated from a human clinical sample.</title>
        <authorList>
            <person name="Allen-Vercoe E."/>
            <person name="Daigneault M.C."/>
            <person name="Vancuren S.J."/>
            <person name="Cochrane K."/>
            <person name="O'Neal L.L."/>
            <person name="Sankaranarayanan K."/>
            <person name="Lawson P.A."/>
        </authorList>
    </citation>
    <scope>NUCLEOTIDE SEQUENCE</scope>
    <source>
        <strain evidence="2">CC70A</strain>
    </source>
</reference>
<dbReference type="Proteomes" id="UP001169242">
    <property type="component" value="Unassembled WGS sequence"/>
</dbReference>
<evidence type="ECO:0000313" key="2">
    <source>
        <dbReference type="EMBL" id="MDA3734102.1"/>
    </source>
</evidence>
<gene>
    <name evidence="2" type="ORF">PBV87_21740</name>
</gene>
<feature type="transmembrane region" description="Helical" evidence="1">
    <location>
        <begin position="195"/>
        <end position="213"/>
    </location>
</feature>
<dbReference type="PIRSF" id="PIRSF037395">
    <property type="entry name" value="UCP037395_ABCper"/>
    <property type="match status" value="1"/>
</dbReference>
<feature type="transmembrane region" description="Helical" evidence="1">
    <location>
        <begin position="88"/>
        <end position="110"/>
    </location>
</feature>
<dbReference type="EMBL" id="JAQIFT010000069">
    <property type="protein sequence ID" value="MDA3734102.1"/>
    <property type="molecule type" value="Genomic_DNA"/>
</dbReference>